<gene>
    <name evidence="1" type="ORF">SAMN05216197_1064</name>
</gene>
<proteinExistence type="predicted"/>
<dbReference type="EMBL" id="FOHW01000006">
    <property type="protein sequence ID" value="SET06548.1"/>
    <property type="molecule type" value="Genomic_DNA"/>
</dbReference>
<evidence type="ECO:0000313" key="1">
    <source>
        <dbReference type="EMBL" id="SET06548.1"/>
    </source>
</evidence>
<dbReference type="AlphaFoldDB" id="A0A1I0BJY9"/>
<accession>A0A1I0BJY9</accession>
<organism evidence="1 2">
    <name type="scientific">Pseudomonas graminis</name>
    <dbReference type="NCBI Taxonomy" id="158627"/>
    <lineage>
        <taxon>Bacteria</taxon>
        <taxon>Pseudomonadati</taxon>
        <taxon>Pseudomonadota</taxon>
        <taxon>Gammaproteobacteria</taxon>
        <taxon>Pseudomonadales</taxon>
        <taxon>Pseudomonadaceae</taxon>
        <taxon>Pseudomonas</taxon>
    </lineage>
</organism>
<protein>
    <submittedName>
        <fullName evidence="1">Uncharacterized protein</fullName>
    </submittedName>
</protein>
<dbReference type="Proteomes" id="UP000182332">
    <property type="component" value="Unassembled WGS sequence"/>
</dbReference>
<reference evidence="1 2" key="1">
    <citation type="submission" date="2016-10" db="EMBL/GenBank/DDBJ databases">
        <authorList>
            <person name="de Groot N.N."/>
        </authorList>
    </citation>
    <scope>NUCLEOTIDE SEQUENCE [LARGE SCALE GENOMIC DNA]</scope>
    <source>
        <strain evidence="1 2">DSM 11363</strain>
    </source>
</reference>
<dbReference type="RefSeq" id="WP_074886281.1">
    <property type="nucleotide sequence ID" value="NZ_FOHW01000006.1"/>
</dbReference>
<name>A0A1I0BJY9_9PSED</name>
<dbReference type="OrthoDB" id="4166375at2"/>
<sequence length="99" mass="11100">MGVLLESEIHCLKLGAYLAAELLERNDDPLARWLASHITRLMRELEPAQDAGQVAQASNACMDAILKFWKHRAPFPYLGQNRFRNGSAIHSLSKSVGWP</sequence>
<evidence type="ECO:0000313" key="2">
    <source>
        <dbReference type="Proteomes" id="UP000182332"/>
    </source>
</evidence>